<feature type="transmembrane region" description="Helical" evidence="7">
    <location>
        <begin position="417"/>
        <end position="437"/>
    </location>
</feature>
<feature type="transmembrane region" description="Helical" evidence="7">
    <location>
        <begin position="730"/>
        <end position="750"/>
    </location>
</feature>
<gene>
    <name evidence="10" type="ORF">GWO12_00440</name>
</gene>
<comment type="similarity">
    <text evidence="6">Belongs to the ABC-4 integral membrane protein family.</text>
</comment>
<evidence type="ECO:0000259" key="8">
    <source>
        <dbReference type="Pfam" id="PF02687"/>
    </source>
</evidence>
<feature type="transmembrane region" description="Helical" evidence="7">
    <location>
        <begin position="21"/>
        <end position="44"/>
    </location>
</feature>
<keyword evidence="5 7" id="KW-0472">Membrane</keyword>
<evidence type="ECO:0000256" key="3">
    <source>
        <dbReference type="ARBA" id="ARBA00022692"/>
    </source>
</evidence>
<evidence type="ECO:0000259" key="9">
    <source>
        <dbReference type="Pfam" id="PF12704"/>
    </source>
</evidence>
<protein>
    <submittedName>
        <fullName evidence="10">ABC transporter permease</fullName>
    </submittedName>
</protein>
<dbReference type="Proteomes" id="UP000702544">
    <property type="component" value="Unassembled WGS sequence"/>
</dbReference>
<dbReference type="NCBIfam" id="TIGR03434">
    <property type="entry name" value="ADOP"/>
    <property type="match status" value="1"/>
</dbReference>
<feature type="domain" description="MacB-like periplasmic core" evidence="9">
    <location>
        <begin position="23"/>
        <end position="235"/>
    </location>
</feature>
<evidence type="ECO:0000256" key="6">
    <source>
        <dbReference type="ARBA" id="ARBA00038076"/>
    </source>
</evidence>
<dbReference type="AlphaFoldDB" id="A0AAE5CAQ5"/>
<dbReference type="GO" id="GO:0022857">
    <property type="term" value="F:transmembrane transporter activity"/>
    <property type="evidence" value="ECO:0007669"/>
    <property type="project" value="TreeGrafter"/>
</dbReference>
<evidence type="ECO:0000313" key="10">
    <source>
        <dbReference type="EMBL" id="NIR73575.1"/>
    </source>
</evidence>
<dbReference type="InterPro" id="IPR050250">
    <property type="entry name" value="Macrolide_Exporter_MacB"/>
</dbReference>
<organism evidence="10 11">
    <name type="scientific">Candidatus Kutchimonas denitrificans</name>
    <dbReference type="NCBI Taxonomy" id="3056748"/>
    <lineage>
        <taxon>Bacteria</taxon>
        <taxon>Pseudomonadati</taxon>
        <taxon>Gemmatimonadota</taxon>
        <taxon>Gemmatimonadia</taxon>
        <taxon>Candidatus Palauibacterales</taxon>
        <taxon>Candidatus Palauibacteraceae</taxon>
        <taxon>Candidatus Kutchimonas</taxon>
    </lineage>
</organism>
<feature type="transmembrane region" description="Helical" evidence="7">
    <location>
        <begin position="678"/>
        <end position="701"/>
    </location>
</feature>
<evidence type="ECO:0000256" key="7">
    <source>
        <dbReference type="SAM" id="Phobius"/>
    </source>
</evidence>
<feature type="transmembrane region" description="Helical" evidence="7">
    <location>
        <begin position="770"/>
        <end position="790"/>
    </location>
</feature>
<dbReference type="Pfam" id="PF02687">
    <property type="entry name" value="FtsX"/>
    <property type="match status" value="2"/>
</dbReference>
<accession>A0AAE5CAQ5</accession>
<dbReference type="GO" id="GO:0005886">
    <property type="term" value="C:plasma membrane"/>
    <property type="evidence" value="ECO:0007669"/>
    <property type="project" value="UniProtKB-SubCell"/>
</dbReference>
<comment type="subcellular location">
    <subcellularLocation>
        <location evidence="1">Cell membrane</location>
        <topology evidence="1">Multi-pass membrane protein</topology>
    </subcellularLocation>
</comment>
<dbReference type="EMBL" id="JAACAK010000002">
    <property type="protein sequence ID" value="NIR73575.1"/>
    <property type="molecule type" value="Genomic_DNA"/>
</dbReference>
<dbReference type="InterPro" id="IPR017800">
    <property type="entry name" value="ADOP"/>
</dbReference>
<keyword evidence="3 7" id="KW-0812">Transmembrane</keyword>
<evidence type="ECO:0000256" key="1">
    <source>
        <dbReference type="ARBA" id="ARBA00004651"/>
    </source>
</evidence>
<dbReference type="PANTHER" id="PTHR30572:SF4">
    <property type="entry name" value="ABC TRANSPORTER PERMEASE YTRF"/>
    <property type="match status" value="1"/>
</dbReference>
<feature type="transmembrane region" description="Helical" evidence="7">
    <location>
        <begin position="270"/>
        <end position="294"/>
    </location>
</feature>
<feature type="transmembrane region" description="Helical" evidence="7">
    <location>
        <begin position="368"/>
        <end position="388"/>
    </location>
</feature>
<keyword evidence="4 7" id="KW-1133">Transmembrane helix</keyword>
<proteinExistence type="inferred from homology"/>
<evidence type="ECO:0000256" key="4">
    <source>
        <dbReference type="ARBA" id="ARBA00022989"/>
    </source>
</evidence>
<feature type="domain" description="ABC3 transporter permease C-terminal" evidence="8">
    <location>
        <begin position="685"/>
        <end position="794"/>
    </location>
</feature>
<sequence length="805" mass="86190">MLGTLTQDVRFAIRQLINRPGFTAGAVLTLALGIGANSAIFSVVNGVLLRPLPYEASDRLMALWHRDIEDGDLGSTSLENFRDWKEQAAAFGDMAAFGRATGTLMTDEVAQRLSGARVTTNTFRLLGVSPRLGRDFVEDDAVEGAGRVVILSHGLFARTFGGDPNLIGRTVRLSGVEHEVIGVMPRGFHTPHYREAEFWRPLGEAAGCGRGCWFARVVGRLAPGATRDEVRAQLDVVGERLAAEYPDDNKNVRIAAVPIREELVGDVRPALLVMLVGVGLVLLIACVNVANLLLARAISRERELALRAAIGASRARIVRQLLTESVTLAAIGGAVGVYVAFLVVDALIALSPPGLPRLDAVGLDGPVIAAMAALAMLTGIVFGLVPALHAGRTDAGGALTRDRSATWRHGRGRLRDALVVAEISLALTLLVGAGLLLKSFITLLRVDPGFDADGLLTAETQFIGERYAQGPPRIAFYDELFARLESRSDVTSAAGVWLLPITEGDVVSGIEVEGRPDVLPSDQPAASMRAVTDGYFEAMGIPLISGRRILASDDANGRRVIVISESMAREIWPDQDPIGRRIRFGLRFEDPEPWREVVGVVGDVKLQGLDDRDRAIAYMPYRQFAVGSLSVVLRTTGDPARLAAPFRAAVRSVDPQVVVYDIASMDRIVSASLAERRFFMLLLSAFAALAVTLASVGIYAVTNYSVRSRTKELGIRMAIGARATDVQRAVLVRAAVVAALGVGLGGGAALGLTRLMQGLLFRTSPLDPMVFVGVALLLAVVTLFAAWLPARRAALVDPLRALRQE</sequence>
<evidence type="ECO:0000256" key="5">
    <source>
        <dbReference type="ARBA" id="ARBA00023136"/>
    </source>
</evidence>
<dbReference type="PANTHER" id="PTHR30572">
    <property type="entry name" value="MEMBRANE COMPONENT OF TRANSPORTER-RELATED"/>
    <property type="match status" value="1"/>
</dbReference>
<dbReference type="InterPro" id="IPR025857">
    <property type="entry name" value="MacB_PCD"/>
</dbReference>
<feature type="domain" description="MacB-like periplasmic core" evidence="9">
    <location>
        <begin position="476"/>
        <end position="645"/>
    </location>
</feature>
<dbReference type="InterPro" id="IPR003838">
    <property type="entry name" value="ABC3_permease_C"/>
</dbReference>
<keyword evidence="2" id="KW-1003">Cell membrane</keyword>
<evidence type="ECO:0000256" key="2">
    <source>
        <dbReference type="ARBA" id="ARBA00022475"/>
    </source>
</evidence>
<dbReference type="Pfam" id="PF12704">
    <property type="entry name" value="MacB_PCD"/>
    <property type="match status" value="2"/>
</dbReference>
<reference evidence="10 11" key="1">
    <citation type="submission" date="2020-01" db="EMBL/GenBank/DDBJ databases">
        <title>Genomes assembled from Gulf of Kutch pelagic sediment metagenomes.</title>
        <authorList>
            <person name="Chandrashekar M."/>
            <person name="Mahajan M.S."/>
            <person name="Dave K.J."/>
            <person name="Vatsa P."/>
            <person name="Nathani N.M."/>
        </authorList>
    </citation>
    <scope>NUCLEOTIDE SEQUENCE [LARGE SCALE GENOMIC DNA]</scope>
    <source>
        <strain evidence="10">KS3-K002</strain>
    </source>
</reference>
<feature type="domain" description="ABC3 transporter permease C-terminal" evidence="8">
    <location>
        <begin position="278"/>
        <end position="393"/>
    </location>
</feature>
<evidence type="ECO:0000313" key="11">
    <source>
        <dbReference type="Proteomes" id="UP000702544"/>
    </source>
</evidence>
<comment type="caution">
    <text evidence="10">The sequence shown here is derived from an EMBL/GenBank/DDBJ whole genome shotgun (WGS) entry which is preliminary data.</text>
</comment>
<feature type="transmembrane region" description="Helical" evidence="7">
    <location>
        <begin position="326"/>
        <end position="348"/>
    </location>
</feature>
<name>A0AAE5CAQ5_9BACT</name>